<comment type="caution">
    <text evidence="2">The sequence shown here is derived from an EMBL/GenBank/DDBJ whole genome shotgun (WGS) entry which is preliminary data.</text>
</comment>
<evidence type="ECO:0000256" key="1">
    <source>
        <dbReference type="SAM" id="SignalP"/>
    </source>
</evidence>
<dbReference type="SUPFAM" id="SSF55486">
    <property type="entry name" value="Metalloproteases ('zincins'), catalytic domain"/>
    <property type="match status" value="1"/>
</dbReference>
<keyword evidence="3" id="KW-1185">Reference proteome</keyword>
<dbReference type="InterPro" id="IPR024079">
    <property type="entry name" value="MetalloPept_cat_dom_sf"/>
</dbReference>
<sequence>MFKKRFRGFMLLVSCMCVGLISFSLFSSVSQATYFQWKWKTISYQGDVVLRVNGDNLHSSYSGSTFTRGLDLWSNSGANVTIQTAPIPTSNVDIFGVDKSTWNKNGWGNGYAWTQPYKDNGLACMASPVSDYTIHCGTGSEVNYAGIFTNDGNIITSSKRKALIAHELGHVMGLAHTSFITAKSTSLMTAGLAGGLVPSAYDVSEVNSRY</sequence>
<dbReference type="RefSeq" id="WP_377775018.1">
    <property type="nucleotide sequence ID" value="NZ_JBHUHO010000047.1"/>
</dbReference>
<dbReference type="Proteomes" id="UP001597362">
    <property type="component" value="Unassembled WGS sequence"/>
</dbReference>
<feature type="signal peptide" evidence="1">
    <location>
        <begin position="1"/>
        <end position="32"/>
    </location>
</feature>
<accession>A0ABW4YQA8</accession>
<evidence type="ECO:0000313" key="2">
    <source>
        <dbReference type="EMBL" id="MFD2117762.1"/>
    </source>
</evidence>
<reference evidence="3" key="1">
    <citation type="journal article" date="2019" name="Int. J. Syst. Evol. Microbiol.">
        <title>The Global Catalogue of Microorganisms (GCM) 10K type strain sequencing project: providing services to taxonomists for standard genome sequencing and annotation.</title>
        <authorList>
            <consortium name="The Broad Institute Genomics Platform"/>
            <consortium name="The Broad Institute Genome Sequencing Center for Infectious Disease"/>
            <person name="Wu L."/>
            <person name="Ma J."/>
        </authorList>
    </citation>
    <scope>NUCLEOTIDE SEQUENCE [LARGE SCALE GENOMIC DNA]</scope>
    <source>
        <strain evidence="3">GH52</strain>
    </source>
</reference>
<proteinExistence type="predicted"/>
<name>A0ABW4YQA8_9BACL</name>
<organism evidence="2 3">
    <name type="scientific">Paenibacillus yanchengensis</name>
    <dbReference type="NCBI Taxonomy" id="2035833"/>
    <lineage>
        <taxon>Bacteria</taxon>
        <taxon>Bacillati</taxon>
        <taxon>Bacillota</taxon>
        <taxon>Bacilli</taxon>
        <taxon>Bacillales</taxon>
        <taxon>Paenibacillaceae</taxon>
        <taxon>Paenibacillus</taxon>
    </lineage>
</organism>
<protein>
    <recommendedName>
        <fullName evidence="4">Matrixin family metalloprotease</fullName>
    </recommendedName>
</protein>
<evidence type="ECO:0008006" key="4">
    <source>
        <dbReference type="Google" id="ProtNLM"/>
    </source>
</evidence>
<evidence type="ECO:0000313" key="3">
    <source>
        <dbReference type="Proteomes" id="UP001597362"/>
    </source>
</evidence>
<dbReference type="EMBL" id="JBHUHO010000047">
    <property type="protein sequence ID" value="MFD2117762.1"/>
    <property type="molecule type" value="Genomic_DNA"/>
</dbReference>
<keyword evidence="1" id="KW-0732">Signal</keyword>
<dbReference type="Gene3D" id="3.40.390.10">
    <property type="entry name" value="Collagenase (Catalytic Domain)"/>
    <property type="match status" value="1"/>
</dbReference>
<gene>
    <name evidence="2" type="ORF">ACFSJH_18690</name>
</gene>
<feature type="chain" id="PRO_5045143777" description="Matrixin family metalloprotease" evidence="1">
    <location>
        <begin position="33"/>
        <end position="210"/>
    </location>
</feature>